<evidence type="ECO:0000313" key="2">
    <source>
        <dbReference type="Proteomes" id="UP000501690"/>
    </source>
</evidence>
<sequence>MYEYVVLCCVIVFLCRWRFLAIIDCLLMIEPCFGMVLMVCETKFGVERHVTSVRREWLAQASLRGNLARLLFESSFERGIGCLGKRVPRSSKKKCLEQYAYDCDVGLEGLVICDVLGLSHTRGNVNGLVHRSWTGIPSRYKDMGTDELLAVDKEVVEVLMKFSDNLPTKGLVRVYNSVHLIIDIEGHMTQSRKKNLALFQTLRKEMAAKAKVVGNTDVPNLQESLVEVHVHGGTKRKAELPARPSKGKDVKKVRAALLGAGSVSGMNVPESGLIELPEISVRKDIAINLPDTIINSIDVMEADHLVRTMVEFGSKALILSHRVGSLYRREVKEGGREKVEELQGKVDKFGGGRAAWKKERESLEEERKRPARLRQVIPLDVYVTGSGRLGLGRLGLGPVSYTHLGLNRLLPLAVCIAHMQVIPLDVYVTGSGRLGLGRLGLGPVSYTHLGLNRLLPLAVCIAHMQVIPLDVYVTGSGRLGLGKLFLLTFMLPVQAG</sequence>
<name>A0A4D6N8W6_VIGUN</name>
<protein>
    <submittedName>
        <fullName evidence="1">Uncharacterized protein</fullName>
    </submittedName>
</protein>
<accession>A0A4D6N8W6</accession>
<proteinExistence type="predicted"/>
<gene>
    <name evidence="1" type="ORF">DEO72_LG10g1511</name>
</gene>
<reference evidence="1 2" key="1">
    <citation type="submission" date="2019-04" db="EMBL/GenBank/DDBJ databases">
        <title>An improved genome assembly and genetic linkage map for asparagus bean, Vigna unguiculata ssp. sesquipedialis.</title>
        <authorList>
            <person name="Xia Q."/>
            <person name="Zhang R."/>
            <person name="Dong Y."/>
        </authorList>
    </citation>
    <scope>NUCLEOTIDE SEQUENCE [LARGE SCALE GENOMIC DNA]</scope>
    <source>
        <tissue evidence="1">Leaf</tissue>
    </source>
</reference>
<dbReference type="EMBL" id="CP039354">
    <property type="protein sequence ID" value="QCE10283.1"/>
    <property type="molecule type" value="Genomic_DNA"/>
</dbReference>
<evidence type="ECO:0000313" key="1">
    <source>
        <dbReference type="EMBL" id="QCE10283.1"/>
    </source>
</evidence>
<keyword evidence="2" id="KW-1185">Reference proteome</keyword>
<dbReference type="Proteomes" id="UP000501690">
    <property type="component" value="Linkage Group LG10"/>
</dbReference>
<organism evidence="1 2">
    <name type="scientific">Vigna unguiculata</name>
    <name type="common">Cowpea</name>
    <dbReference type="NCBI Taxonomy" id="3917"/>
    <lineage>
        <taxon>Eukaryota</taxon>
        <taxon>Viridiplantae</taxon>
        <taxon>Streptophyta</taxon>
        <taxon>Embryophyta</taxon>
        <taxon>Tracheophyta</taxon>
        <taxon>Spermatophyta</taxon>
        <taxon>Magnoliopsida</taxon>
        <taxon>eudicotyledons</taxon>
        <taxon>Gunneridae</taxon>
        <taxon>Pentapetalae</taxon>
        <taxon>rosids</taxon>
        <taxon>fabids</taxon>
        <taxon>Fabales</taxon>
        <taxon>Fabaceae</taxon>
        <taxon>Papilionoideae</taxon>
        <taxon>50 kb inversion clade</taxon>
        <taxon>NPAAA clade</taxon>
        <taxon>indigoferoid/millettioid clade</taxon>
        <taxon>Phaseoleae</taxon>
        <taxon>Vigna</taxon>
    </lineage>
</organism>
<dbReference type="AlphaFoldDB" id="A0A4D6N8W6"/>